<feature type="compositionally biased region" description="Acidic residues" evidence="1">
    <location>
        <begin position="876"/>
        <end position="885"/>
    </location>
</feature>
<feature type="compositionally biased region" description="Acidic residues" evidence="1">
    <location>
        <begin position="442"/>
        <end position="477"/>
    </location>
</feature>
<feature type="compositionally biased region" description="Basic and acidic residues" evidence="1">
    <location>
        <begin position="554"/>
        <end position="565"/>
    </location>
</feature>
<dbReference type="PANTHER" id="PTHR35711:SF1">
    <property type="entry name" value="ECTODERMAL, ISOFORM F"/>
    <property type="match status" value="1"/>
</dbReference>
<feature type="region of interest" description="Disordered" evidence="1">
    <location>
        <begin position="753"/>
        <end position="942"/>
    </location>
</feature>
<protein>
    <submittedName>
        <fullName evidence="2">Uncharacterized protein</fullName>
    </submittedName>
</protein>
<organism evidence="2 3">
    <name type="scientific">Schizopora paradoxa</name>
    <dbReference type="NCBI Taxonomy" id="27342"/>
    <lineage>
        <taxon>Eukaryota</taxon>
        <taxon>Fungi</taxon>
        <taxon>Dikarya</taxon>
        <taxon>Basidiomycota</taxon>
        <taxon>Agaricomycotina</taxon>
        <taxon>Agaricomycetes</taxon>
        <taxon>Hymenochaetales</taxon>
        <taxon>Schizoporaceae</taxon>
        <taxon>Schizopora</taxon>
    </lineage>
</organism>
<proteinExistence type="predicted"/>
<feature type="compositionally biased region" description="Basic residues" evidence="1">
    <location>
        <begin position="481"/>
        <end position="491"/>
    </location>
</feature>
<feature type="compositionally biased region" description="Basic and acidic residues" evidence="1">
    <location>
        <begin position="908"/>
        <end position="919"/>
    </location>
</feature>
<feature type="region of interest" description="Disordered" evidence="1">
    <location>
        <begin position="427"/>
        <end position="578"/>
    </location>
</feature>
<dbReference type="Proteomes" id="UP000053477">
    <property type="component" value="Unassembled WGS sequence"/>
</dbReference>
<gene>
    <name evidence="2" type="ORF">SCHPADRAFT_945774</name>
</gene>
<evidence type="ECO:0000313" key="3">
    <source>
        <dbReference type="Proteomes" id="UP000053477"/>
    </source>
</evidence>
<dbReference type="OrthoDB" id="2910749at2759"/>
<feature type="compositionally biased region" description="Basic residues" evidence="1">
    <location>
        <begin position="920"/>
        <end position="934"/>
    </location>
</feature>
<dbReference type="PANTHER" id="PTHR35711">
    <property type="entry name" value="EXPRESSED PROTEIN"/>
    <property type="match status" value="1"/>
</dbReference>
<reference evidence="2 3" key="1">
    <citation type="submission" date="2015-04" db="EMBL/GenBank/DDBJ databases">
        <title>Complete genome sequence of Schizopora paradoxa KUC8140, a cosmopolitan wood degrader in East Asia.</title>
        <authorList>
            <consortium name="DOE Joint Genome Institute"/>
            <person name="Min B."/>
            <person name="Park H."/>
            <person name="Jang Y."/>
            <person name="Kim J.-J."/>
            <person name="Kim K.H."/>
            <person name="Pangilinan J."/>
            <person name="Lipzen A."/>
            <person name="Riley R."/>
            <person name="Grigoriev I.V."/>
            <person name="Spatafora J.W."/>
            <person name="Choi I.-G."/>
        </authorList>
    </citation>
    <scope>NUCLEOTIDE SEQUENCE [LARGE SCALE GENOMIC DNA]</scope>
    <source>
        <strain evidence="2 3">KUC8140</strain>
    </source>
</reference>
<evidence type="ECO:0000256" key="1">
    <source>
        <dbReference type="SAM" id="MobiDB-lite"/>
    </source>
</evidence>
<keyword evidence="3" id="KW-1185">Reference proteome</keyword>
<dbReference type="AlphaFoldDB" id="A0A0H2RBC1"/>
<feature type="compositionally biased region" description="Basic and acidic residues" evidence="1">
    <location>
        <begin position="427"/>
        <end position="441"/>
    </location>
</feature>
<dbReference type="STRING" id="27342.A0A0H2RBC1"/>
<feature type="compositionally biased region" description="Basic residues" evidence="1">
    <location>
        <begin position="855"/>
        <end position="867"/>
    </location>
</feature>
<dbReference type="EMBL" id="KQ086179">
    <property type="protein sequence ID" value="KLO06808.1"/>
    <property type="molecule type" value="Genomic_DNA"/>
</dbReference>
<dbReference type="InParanoid" id="A0A0H2RBC1"/>
<accession>A0A0H2RBC1</accession>
<name>A0A0H2RBC1_9AGAM</name>
<feature type="compositionally biased region" description="Low complexity" evidence="1">
    <location>
        <begin position="896"/>
        <end position="907"/>
    </location>
</feature>
<feature type="compositionally biased region" description="Polar residues" evidence="1">
    <location>
        <begin position="831"/>
        <end position="848"/>
    </location>
</feature>
<feature type="compositionally biased region" description="Acidic residues" evidence="1">
    <location>
        <begin position="516"/>
        <end position="534"/>
    </location>
</feature>
<evidence type="ECO:0000313" key="2">
    <source>
        <dbReference type="EMBL" id="KLO06808.1"/>
    </source>
</evidence>
<sequence length="942" mass="107111">MPNEWTNPDIRKVLALHEKEYRDATGKEEKAKVIDKVKPDVRVYLKPHQTFSDNKLKEKIGNWYTNYVNFKSNKMDRAPAGRPGYWTVRNVIARYHKKRVMQFCADLKAEDMANGLKPKKKSKAPSSNNAKRGETIPYYQPALKLVEAWVMADEAREDEIHQLVNLWNAGPPPEVQAKNADKKLAKKTMKFLEENNRDMGVKMFVIAVYTNSNNEIVRTLFETHHGTEFAVAHDNPNLRDENLFKVVEHENEQMKNTPAVINKRKEEMKEKVKRDRRLAVHYALNGGKVTRLPKLEGLLGAETLKIMRQVCTVMYWKYTRNPNARPPWKNIEELRHHPEGFLIHPDFLHKDVKMEDPSRMLASDRMKVLKVWEELVKEDKFTMMWASCMAHDDRRPDIKVVEIAKNKIARLDDPSVVYDDSIDIHENLDKNEETLGPRQRSEDEEEDGDTDKDKEEDDEDKEGEDDDNEDDEEPEEEPAPKRRSQPRRKVAQKPAVVEDNDNSGSSGDEYQQKEKDDDDDDDEEDEEDEEEDEPPVPKGKGKRKRGDASLPQDRPNKKQKADKGKGKAVPPRTPSPTPAEYVLVETYIRSMRKCHWQYKSLVKTAFKLHPDLYTFNFRDVQVKKAPWWFNGSVFAQYLPEGAFEGEDFGGFIPWVESLPFKGQMKIIKPNFLGVLMVLGMLIRDSALGLCGEAEEYPEDLPDHLRYFDKTTKHFEELCGLCPKIEAWLPFIVPSDPLWKSIASGSGAGPAVIQTAPVGAPAPKAQGIRIRPTAKGPRQPVPAPQPEMPSAPSPPVSEQPVPPEPEQEVPPVPARPVTPVPEQPPTPPPEQNIQHRTPDRNTTPVQESVTPIAPVKKGKANPRAAPKRTRAETQAEKDEEEGEEDQPLAKRTRKATAKGAQAAKAAALAKEKKQVKEKAVAKKATRSSPRGHGKPPGRELRNR</sequence>
<feature type="compositionally biased region" description="Pro residues" evidence="1">
    <location>
        <begin position="778"/>
        <end position="829"/>
    </location>
</feature>